<proteinExistence type="predicted"/>
<accession>A0ABV0EMW7</accession>
<dbReference type="Proteomes" id="UP000664357">
    <property type="component" value="Unassembled WGS sequence"/>
</dbReference>
<gene>
    <name evidence="1" type="ORF">JZO67_001002</name>
</gene>
<organism evidence="1 2">
    <name type="scientific">Candidatus Enterococcus ferrettii</name>
    <dbReference type="NCBI Taxonomy" id="2815324"/>
    <lineage>
        <taxon>Bacteria</taxon>
        <taxon>Bacillati</taxon>
        <taxon>Bacillota</taxon>
        <taxon>Bacilli</taxon>
        <taxon>Lactobacillales</taxon>
        <taxon>Enterococcaceae</taxon>
        <taxon>Enterococcus</taxon>
    </lineage>
</organism>
<dbReference type="EMBL" id="JAFREL020000001">
    <property type="protein sequence ID" value="MEO1769063.1"/>
    <property type="molecule type" value="Genomic_DNA"/>
</dbReference>
<sequence length="252" mass="28944">MGILKITSESKALKRDQSFLLVLPKREQESLTVCYLLHGGGDDYTKWLRRTPLEQYANMYHVAFVLPEAGMSYYCDREDQRFSTYIFSELPAFLEQNFQFAAGQALIAGLSMGGYGSFKQVLTKPTQYLAAGSFSGDLDIAQSRLSEDLFTAAWNEERYQLIFGDKDQFDRSEENLYYLLAQKQELPFLYMSCGLSDPLLENNQAFYEAACKQTPITFETWAGAHDWQFWDESLRRFLQLAAEQGYVKEVGN</sequence>
<evidence type="ECO:0000313" key="2">
    <source>
        <dbReference type="Proteomes" id="UP000664357"/>
    </source>
</evidence>
<dbReference type="SUPFAM" id="SSF53474">
    <property type="entry name" value="alpha/beta-Hydrolases"/>
    <property type="match status" value="1"/>
</dbReference>
<dbReference type="Gene3D" id="3.40.50.1820">
    <property type="entry name" value="alpha/beta hydrolase"/>
    <property type="match status" value="1"/>
</dbReference>
<dbReference type="InterPro" id="IPR000801">
    <property type="entry name" value="Esterase-like"/>
</dbReference>
<dbReference type="InterPro" id="IPR050583">
    <property type="entry name" value="Mycobacterial_A85_antigen"/>
</dbReference>
<dbReference type="Pfam" id="PF00756">
    <property type="entry name" value="Esterase"/>
    <property type="match status" value="1"/>
</dbReference>
<name>A0ABV0EMW7_9ENTE</name>
<protein>
    <recommendedName>
        <fullName evidence="3">Esterase</fullName>
    </recommendedName>
</protein>
<reference evidence="1 2" key="1">
    <citation type="submission" date="2024-02" db="EMBL/GenBank/DDBJ databases">
        <title>The Genome Sequence of Enterococcus sp. DIV0159.</title>
        <authorList>
            <person name="Earl A."/>
            <person name="Manson A."/>
            <person name="Gilmore M."/>
            <person name="Sanders J."/>
            <person name="Shea T."/>
            <person name="Howe W."/>
            <person name="Livny J."/>
            <person name="Cuomo C."/>
            <person name="Neafsey D."/>
            <person name="Birren B."/>
        </authorList>
    </citation>
    <scope>NUCLEOTIDE SEQUENCE [LARGE SCALE GENOMIC DNA]</scope>
    <source>
        <strain evidence="1 2">665A</strain>
    </source>
</reference>
<dbReference type="InterPro" id="IPR029058">
    <property type="entry name" value="AB_hydrolase_fold"/>
</dbReference>
<keyword evidence="2" id="KW-1185">Reference proteome</keyword>
<dbReference type="PANTHER" id="PTHR48098:SF1">
    <property type="entry name" value="DIACYLGLYCEROL ACYLTRANSFERASE_MYCOLYLTRANSFERASE AG85A"/>
    <property type="match status" value="1"/>
</dbReference>
<dbReference type="PANTHER" id="PTHR48098">
    <property type="entry name" value="ENTEROCHELIN ESTERASE-RELATED"/>
    <property type="match status" value="1"/>
</dbReference>
<comment type="caution">
    <text evidence="1">The sequence shown here is derived from an EMBL/GenBank/DDBJ whole genome shotgun (WGS) entry which is preliminary data.</text>
</comment>
<dbReference type="RefSeq" id="WP_207703954.1">
    <property type="nucleotide sequence ID" value="NZ_JAFREL020000001.1"/>
</dbReference>
<evidence type="ECO:0000313" key="1">
    <source>
        <dbReference type="EMBL" id="MEO1769063.1"/>
    </source>
</evidence>
<evidence type="ECO:0008006" key="3">
    <source>
        <dbReference type="Google" id="ProtNLM"/>
    </source>
</evidence>